<accession>A0A5C3LTQ5</accession>
<protein>
    <submittedName>
        <fullName evidence="1">Uncharacterized protein</fullName>
    </submittedName>
</protein>
<evidence type="ECO:0000313" key="1">
    <source>
        <dbReference type="EMBL" id="TFK35476.1"/>
    </source>
</evidence>
<organism evidence="1 2">
    <name type="scientific">Crucibulum laeve</name>
    <dbReference type="NCBI Taxonomy" id="68775"/>
    <lineage>
        <taxon>Eukaryota</taxon>
        <taxon>Fungi</taxon>
        <taxon>Dikarya</taxon>
        <taxon>Basidiomycota</taxon>
        <taxon>Agaricomycotina</taxon>
        <taxon>Agaricomycetes</taxon>
        <taxon>Agaricomycetidae</taxon>
        <taxon>Agaricales</taxon>
        <taxon>Agaricineae</taxon>
        <taxon>Nidulariaceae</taxon>
        <taxon>Crucibulum</taxon>
    </lineage>
</organism>
<dbReference type="EMBL" id="ML213621">
    <property type="protein sequence ID" value="TFK35476.1"/>
    <property type="molecule type" value="Genomic_DNA"/>
</dbReference>
<gene>
    <name evidence="1" type="ORF">BDQ12DRAFT_688212</name>
</gene>
<proteinExistence type="predicted"/>
<evidence type="ECO:0000313" key="2">
    <source>
        <dbReference type="Proteomes" id="UP000308652"/>
    </source>
</evidence>
<name>A0A5C3LTQ5_9AGAR</name>
<dbReference type="AlphaFoldDB" id="A0A5C3LTQ5"/>
<reference evidence="1 2" key="1">
    <citation type="journal article" date="2019" name="Nat. Ecol. Evol.">
        <title>Megaphylogeny resolves global patterns of mushroom evolution.</title>
        <authorList>
            <person name="Varga T."/>
            <person name="Krizsan K."/>
            <person name="Foldi C."/>
            <person name="Dima B."/>
            <person name="Sanchez-Garcia M."/>
            <person name="Sanchez-Ramirez S."/>
            <person name="Szollosi G.J."/>
            <person name="Szarkandi J.G."/>
            <person name="Papp V."/>
            <person name="Albert L."/>
            <person name="Andreopoulos W."/>
            <person name="Angelini C."/>
            <person name="Antonin V."/>
            <person name="Barry K.W."/>
            <person name="Bougher N.L."/>
            <person name="Buchanan P."/>
            <person name="Buyck B."/>
            <person name="Bense V."/>
            <person name="Catcheside P."/>
            <person name="Chovatia M."/>
            <person name="Cooper J."/>
            <person name="Damon W."/>
            <person name="Desjardin D."/>
            <person name="Finy P."/>
            <person name="Geml J."/>
            <person name="Haridas S."/>
            <person name="Hughes K."/>
            <person name="Justo A."/>
            <person name="Karasinski D."/>
            <person name="Kautmanova I."/>
            <person name="Kiss B."/>
            <person name="Kocsube S."/>
            <person name="Kotiranta H."/>
            <person name="LaButti K.M."/>
            <person name="Lechner B.E."/>
            <person name="Liimatainen K."/>
            <person name="Lipzen A."/>
            <person name="Lukacs Z."/>
            <person name="Mihaltcheva S."/>
            <person name="Morgado L.N."/>
            <person name="Niskanen T."/>
            <person name="Noordeloos M.E."/>
            <person name="Ohm R.A."/>
            <person name="Ortiz-Santana B."/>
            <person name="Ovrebo C."/>
            <person name="Racz N."/>
            <person name="Riley R."/>
            <person name="Savchenko A."/>
            <person name="Shiryaev A."/>
            <person name="Soop K."/>
            <person name="Spirin V."/>
            <person name="Szebenyi C."/>
            <person name="Tomsovsky M."/>
            <person name="Tulloss R.E."/>
            <person name="Uehling J."/>
            <person name="Grigoriev I.V."/>
            <person name="Vagvolgyi C."/>
            <person name="Papp T."/>
            <person name="Martin F.M."/>
            <person name="Miettinen O."/>
            <person name="Hibbett D.S."/>
            <person name="Nagy L.G."/>
        </authorList>
    </citation>
    <scope>NUCLEOTIDE SEQUENCE [LARGE SCALE GENOMIC DNA]</scope>
    <source>
        <strain evidence="1 2">CBS 166.37</strain>
    </source>
</reference>
<keyword evidence="2" id="KW-1185">Reference proteome</keyword>
<dbReference type="Proteomes" id="UP000308652">
    <property type="component" value="Unassembled WGS sequence"/>
</dbReference>
<sequence>MTPHTTSTNDTASASLLFQFTIQSSHLTSTASSNHRFNRSGVSAVNSKRIIAAGNSPNMVLCVGMLLPSSS</sequence>